<dbReference type="AlphaFoldDB" id="A0A410GAS2"/>
<feature type="domain" description="GST C-terminal" evidence="3">
    <location>
        <begin position="82"/>
        <end position="202"/>
    </location>
</feature>
<reference evidence="4 5" key="1">
    <citation type="submission" date="2017-08" db="EMBL/GenBank/DDBJ databases">
        <authorList>
            <person name="Park S.-J."/>
            <person name="Kim H."/>
        </authorList>
    </citation>
    <scope>NUCLEOTIDE SEQUENCE [LARGE SCALE GENOMIC DNA]</scope>
    <source>
        <strain evidence="5">ye3</strain>
    </source>
</reference>
<dbReference type="InterPro" id="IPR036282">
    <property type="entry name" value="Glutathione-S-Trfase_C_sf"/>
</dbReference>
<dbReference type="Proteomes" id="UP000283474">
    <property type="component" value="Chromosome"/>
</dbReference>
<dbReference type="PANTHER" id="PTHR44051">
    <property type="entry name" value="GLUTATHIONE S-TRANSFERASE-RELATED"/>
    <property type="match status" value="1"/>
</dbReference>
<organism evidence="4 5">
    <name type="scientific">Pollutimonas thiosulfatoxidans</name>
    <dbReference type="NCBI Taxonomy" id="2028345"/>
    <lineage>
        <taxon>Bacteria</taxon>
        <taxon>Pseudomonadati</taxon>
        <taxon>Pseudomonadota</taxon>
        <taxon>Betaproteobacteria</taxon>
        <taxon>Burkholderiales</taxon>
        <taxon>Alcaligenaceae</taxon>
        <taxon>Pollutimonas</taxon>
    </lineage>
</organism>
<dbReference type="KEGG" id="pus:CKA81_05605"/>
<evidence type="ECO:0000259" key="2">
    <source>
        <dbReference type="PROSITE" id="PS50404"/>
    </source>
</evidence>
<dbReference type="InterPro" id="IPR004045">
    <property type="entry name" value="Glutathione_S-Trfase_N"/>
</dbReference>
<dbReference type="CDD" id="cd03057">
    <property type="entry name" value="GST_N_Beta"/>
    <property type="match status" value="1"/>
</dbReference>
<dbReference type="InterPro" id="IPR004046">
    <property type="entry name" value="GST_C"/>
</dbReference>
<dbReference type="OrthoDB" id="8772754at2"/>
<keyword evidence="5" id="KW-1185">Reference proteome</keyword>
<dbReference type="SFLD" id="SFLDS00019">
    <property type="entry name" value="Glutathione_Transferase_(cytos"/>
    <property type="match status" value="1"/>
</dbReference>
<dbReference type="Gene3D" id="3.40.30.10">
    <property type="entry name" value="Glutaredoxin"/>
    <property type="match status" value="1"/>
</dbReference>
<dbReference type="PROSITE" id="PS50404">
    <property type="entry name" value="GST_NTER"/>
    <property type="match status" value="1"/>
</dbReference>
<dbReference type="SFLD" id="SFLDG00358">
    <property type="entry name" value="Main_(cytGST)"/>
    <property type="match status" value="1"/>
</dbReference>
<name>A0A410GAS2_9BURK</name>
<evidence type="ECO:0000256" key="1">
    <source>
        <dbReference type="RuleBase" id="RU003494"/>
    </source>
</evidence>
<dbReference type="RefSeq" id="WP_128354408.1">
    <property type="nucleotide sequence ID" value="NZ_CP022987.1"/>
</dbReference>
<dbReference type="GO" id="GO:0016740">
    <property type="term" value="F:transferase activity"/>
    <property type="evidence" value="ECO:0007669"/>
    <property type="project" value="UniProtKB-KW"/>
</dbReference>
<evidence type="ECO:0000259" key="3">
    <source>
        <dbReference type="PROSITE" id="PS50405"/>
    </source>
</evidence>
<dbReference type="Pfam" id="PF00043">
    <property type="entry name" value="GST_C"/>
    <property type="match status" value="1"/>
</dbReference>
<evidence type="ECO:0000313" key="5">
    <source>
        <dbReference type="Proteomes" id="UP000283474"/>
    </source>
</evidence>
<dbReference type="InterPro" id="IPR010987">
    <property type="entry name" value="Glutathione-S-Trfase_C-like"/>
</dbReference>
<keyword evidence="4" id="KW-0808">Transferase</keyword>
<dbReference type="SUPFAM" id="SSF47616">
    <property type="entry name" value="GST C-terminal domain-like"/>
    <property type="match status" value="1"/>
</dbReference>
<protein>
    <submittedName>
        <fullName evidence="4">Glutathione S-transferase</fullName>
    </submittedName>
</protein>
<sequence length="202" mass="22471">MKLYYLPGACPLAAHIALEWIGQPYQIEEVPRDQLKQPAFLAKNPLGSVPVLEDGDLTLTQSSAILEYLAERHPEAGLMPDTIAGRAEVRRWLGICNADIHRSFGNIFAAPSFVSAPETQQELISKTSDKLKAYFGAIDRHMQGRQWLAATRSIADPYLYTVMRWAKLKQVDLSNMKNLQAFFGRMEAEPAVQAALKAQGLS</sequence>
<dbReference type="SUPFAM" id="SSF52833">
    <property type="entry name" value="Thioredoxin-like"/>
    <property type="match status" value="1"/>
</dbReference>
<evidence type="ECO:0000313" key="4">
    <source>
        <dbReference type="EMBL" id="QAA93365.1"/>
    </source>
</evidence>
<dbReference type="EMBL" id="CP022987">
    <property type="protein sequence ID" value="QAA93365.1"/>
    <property type="molecule type" value="Genomic_DNA"/>
</dbReference>
<accession>A0A410GAS2</accession>
<proteinExistence type="inferred from homology"/>
<dbReference type="InterPro" id="IPR036249">
    <property type="entry name" value="Thioredoxin-like_sf"/>
</dbReference>
<dbReference type="InterPro" id="IPR040079">
    <property type="entry name" value="Glutathione_S-Trfase"/>
</dbReference>
<dbReference type="PROSITE" id="PS50405">
    <property type="entry name" value="GST_CTER"/>
    <property type="match status" value="1"/>
</dbReference>
<dbReference type="PANTHER" id="PTHR44051:SF8">
    <property type="entry name" value="GLUTATHIONE S-TRANSFERASE GSTA"/>
    <property type="match status" value="1"/>
</dbReference>
<dbReference type="SFLD" id="SFLDG01150">
    <property type="entry name" value="Main.1:_Beta-like"/>
    <property type="match status" value="1"/>
</dbReference>
<dbReference type="CDD" id="cd03188">
    <property type="entry name" value="GST_C_Beta"/>
    <property type="match status" value="1"/>
</dbReference>
<feature type="domain" description="GST N-terminal" evidence="2">
    <location>
        <begin position="1"/>
        <end position="77"/>
    </location>
</feature>
<dbReference type="Gene3D" id="1.20.1050.10">
    <property type="match status" value="1"/>
</dbReference>
<dbReference type="Pfam" id="PF02798">
    <property type="entry name" value="GST_N"/>
    <property type="match status" value="1"/>
</dbReference>
<comment type="similarity">
    <text evidence="1">Belongs to the GST superfamily.</text>
</comment>
<gene>
    <name evidence="4" type="ORF">CKA81_05605</name>
</gene>